<reference evidence="7 8" key="1">
    <citation type="submission" date="2024-05" db="EMBL/GenBank/DDBJ databases">
        <title>Genome sequence of Ponticoccus litoralis KCCM 90028.</title>
        <authorList>
            <person name="Kim J.M."/>
            <person name="Lee J.K."/>
            <person name="Choi B.J."/>
            <person name="Bayburt H."/>
            <person name="Baek J.H."/>
            <person name="Jeon C.O."/>
        </authorList>
    </citation>
    <scope>NUCLEOTIDE SEQUENCE [LARGE SCALE GENOMIC DNA]</scope>
    <source>
        <strain evidence="7 8">KCCM 90028</strain>
    </source>
</reference>
<comment type="catalytic activity">
    <reaction evidence="1">
        <text>Hydrolyzes the link between N-acetylmuramoyl residues and L-amino acid residues in certain cell-wall glycopeptides.</text>
        <dbReference type="EC" id="3.5.1.28"/>
    </reaction>
</comment>
<dbReference type="Gene3D" id="2.60.40.3500">
    <property type="match status" value="1"/>
</dbReference>
<dbReference type="GO" id="GO:0009253">
    <property type="term" value="P:peptidoglycan catabolic process"/>
    <property type="evidence" value="ECO:0007669"/>
    <property type="project" value="InterPro"/>
</dbReference>
<proteinExistence type="predicted"/>
<dbReference type="Pfam" id="PF11741">
    <property type="entry name" value="AMIN"/>
    <property type="match status" value="1"/>
</dbReference>
<dbReference type="Pfam" id="PF01520">
    <property type="entry name" value="Amidase_3"/>
    <property type="match status" value="1"/>
</dbReference>
<comment type="caution">
    <text evidence="7">The sequence shown here is derived from an EMBL/GenBank/DDBJ whole genome shotgun (WGS) entry which is preliminary data.</text>
</comment>
<gene>
    <name evidence="7" type="ORF">ABFB10_19205</name>
</gene>
<evidence type="ECO:0000256" key="3">
    <source>
        <dbReference type="ARBA" id="ARBA00022801"/>
    </source>
</evidence>
<evidence type="ECO:0000313" key="8">
    <source>
        <dbReference type="Proteomes" id="UP001428774"/>
    </source>
</evidence>
<dbReference type="SMART" id="SM00646">
    <property type="entry name" value="Ami_3"/>
    <property type="match status" value="1"/>
</dbReference>
<dbReference type="Gene3D" id="3.40.630.40">
    <property type="entry name" value="Zn-dependent exopeptidases"/>
    <property type="match status" value="1"/>
</dbReference>
<protein>
    <recommendedName>
        <fullName evidence="2">N-acetylmuramoyl-L-alanine amidase</fullName>
        <ecNumber evidence="2">3.5.1.28</ecNumber>
    </recommendedName>
</protein>
<dbReference type="SUPFAM" id="SSF53187">
    <property type="entry name" value="Zn-dependent exopeptidases"/>
    <property type="match status" value="1"/>
</dbReference>
<feature type="compositionally biased region" description="Low complexity" evidence="4">
    <location>
        <begin position="140"/>
        <end position="153"/>
    </location>
</feature>
<evidence type="ECO:0000256" key="4">
    <source>
        <dbReference type="SAM" id="MobiDB-lite"/>
    </source>
</evidence>
<dbReference type="InterPro" id="IPR002508">
    <property type="entry name" value="MurNAc-LAA_cat"/>
</dbReference>
<evidence type="ECO:0000256" key="1">
    <source>
        <dbReference type="ARBA" id="ARBA00001561"/>
    </source>
</evidence>
<evidence type="ECO:0000313" key="7">
    <source>
        <dbReference type="EMBL" id="MEN9062795.1"/>
    </source>
</evidence>
<dbReference type="EC" id="3.5.1.28" evidence="2"/>
<dbReference type="PANTHER" id="PTHR30404:SF0">
    <property type="entry name" value="N-ACETYLMURAMOYL-L-ALANINE AMIDASE AMIC"/>
    <property type="match status" value="1"/>
</dbReference>
<feature type="region of interest" description="Disordered" evidence="4">
    <location>
        <begin position="140"/>
        <end position="169"/>
    </location>
</feature>
<dbReference type="InterPro" id="IPR050695">
    <property type="entry name" value="N-acetylmuramoyl_amidase_3"/>
</dbReference>
<dbReference type="CDD" id="cd02696">
    <property type="entry name" value="MurNAc-LAA"/>
    <property type="match status" value="1"/>
</dbReference>
<keyword evidence="8" id="KW-1185">Reference proteome</keyword>
<keyword evidence="3 7" id="KW-0378">Hydrolase</keyword>
<keyword evidence="5" id="KW-0732">Signal</keyword>
<dbReference type="GO" id="GO:0008745">
    <property type="term" value="F:N-acetylmuramoyl-L-alanine amidase activity"/>
    <property type="evidence" value="ECO:0007669"/>
    <property type="project" value="UniProtKB-EC"/>
</dbReference>
<name>A0AAW9SMR1_9RHOB</name>
<evidence type="ECO:0000256" key="2">
    <source>
        <dbReference type="ARBA" id="ARBA00011901"/>
    </source>
</evidence>
<dbReference type="GO" id="GO:0030288">
    <property type="term" value="C:outer membrane-bounded periplasmic space"/>
    <property type="evidence" value="ECO:0007669"/>
    <property type="project" value="TreeGrafter"/>
</dbReference>
<dbReference type="AlphaFoldDB" id="A0AAW9SMR1"/>
<feature type="domain" description="MurNAc-LAA" evidence="6">
    <location>
        <begin position="232"/>
        <end position="387"/>
    </location>
</feature>
<dbReference type="EMBL" id="JBDNCH010000002">
    <property type="protein sequence ID" value="MEN9062795.1"/>
    <property type="molecule type" value="Genomic_DNA"/>
</dbReference>
<dbReference type="Proteomes" id="UP001428774">
    <property type="component" value="Unassembled WGS sequence"/>
</dbReference>
<organism evidence="7 8">
    <name type="scientific">Ponticoccus litoralis</name>
    <dbReference type="NCBI Taxonomy" id="422297"/>
    <lineage>
        <taxon>Bacteria</taxon>
        <taxon>Pseudomonadati</taxon>
        <taxon>Pseudomonadota</taxon>
        <taxon>Alphaproteobacteria</taxon>
        <taxon>Rhodobacterales</taxon>
        <taxon>Roseobacteraceae</taxon>
        <taxon>Ponticoccus</taxon>
    </lineage>
</organism>
<accession>A0AAW9SMR1</accession>
<dbReference type="PANTHER" id="PTHR30404">
    <property type="entry name" value="N-ACETYLMURAMOYL-L-ALANINE AMIDASE"/>
    <property type="match status" value="1"/>
</dbReference>
<feature type="signal peptide" evidence="5">
    <location>
        <begin position="1"/>
        <end position="20"/>
    </location>
</feature>
<dbReference type="InterPro" id="IPR021731">
    <property type="entry name" value="AMIN_dom"/>
</dbReference>
<sequence length="402" mass="43083">MSRAFLYLLALGLWAAQAVAQPVSGLARFEAGQVSDIRGGVAVDLDLSRGVPWRLFTLDEPRRLVLDFREVDWTGADPEEMAQSDSVEALRMGPFQSGWSRMVVDLAEPLAISSASMRVDRDSGRAELRLALSPTSEEAFAEAAGATADPAWEGRSPTARRTAPRQPGDPVVIVLDPGHGGIDPGAERDGVNEADLMLTFAQELREVLLRAGNYRVALTRTEDVFVSLEARVARAHDAGADLFISLHADALAEGAAHGAAVYTLAEEASDAASAALAERHNRDDLLGGLDLSGSDDRVAQVLLDLARVDNTPRSQALAEHLVDGIRTALGHVHKDPMRQAGFSVLKSADIPSVLIELGFLSTARDLKNLQDPAWRAGMAAGIRDGIAAWELEDAALARLRRQ</sequence>
<evidence type="ECO:0000259" key="6">
    <source>
        <dbReference type="SMART" id="SM00646"/>
    </source>
</evidence>
<dbReference type="RefSeq" id="WP_347167721.1">
    <property type="nucleotide sequence ID" value="NZ_JBDNCH010000002.1"/>
</dbReference>
<feature type="chain" id="PRO_5043623073" description="N-acetylmuramoyl-L-alanine amidase" evidence="5">
    <location>
        <begin position="21"/>
        <end position="402"/>
    </location>
</feature>
<evidence type="ECO:0000256" key="5">
    <source>
        <dbReference type="SAM" id="SignalP"/>
    </source>
</evidence>